<evidence type="ECO:0000256" key="2">
    <source>
        <dbReference type="ARBA" id="ARBA00029447"/>
    </source>
</evidence>
<organism evidence="5 6">
    <name type="scientific">Campylobacter vicugnae</name>
    <dbReference type="NCBI Taxonomy" id="1660076"/>
    <lineage>
        <taxon>Bacteria</taxon>
        <taxon>Pseudomonadati</taxon>
        <taxon>Campylobacterota</taxon>
        <taxon>Epsilonproteobacteria</taxon>
        <taxon>Campylobacterales</taxon>
        <taxon>Campylobacteraceae</taxon>
        <taxon>Campylobacter</taxon>
    </lineage>
</organism>
<dbReference type="SMART" id="SM00283">
    <property type="entry name" value="MA"/>
    <property type="match status" value="1"/>
</dbReference>
<gene>
    <name evidence="5" type="ORF">CVIC9261_03160</name>
</gene>
<evidence type="ECO:0000313" key="6">
    <source>
        <dbReference type="Proteomes" id="UP001318120"/>
    </source>
</evidence>
<dbReference type="SUPFAM" id="SSF58104">
    <property type="entry name" value="Methyl-accepting chemotaxis protein (MCP) signaling domain"/>
    <property type="match status" value="1"/>
</dbReference>
<protein>
    <submittedName>
        <fullName evidence="5">Methyl-accepting chemotaxis protein</fullName>
    </submittedName>
</protein>
<dbReference type="EMBL" id="CP144916">
    <property type="protein sequence ID" value="WWC42340.1"/>
    <property type="molecule type" value="Genomic_DNA"/>
</dbReference>
<keyword evidence="6" id="KW-1185">Reference proteome</keyword>
<dbReference type="InterPro" id="IPR004089">
    <property type="entry name" value="MCPsignal_dom"/>
</dbReference>
<sequence>MTNNCVSNLNLLQSEFSDSITLLNDTQELSTKNQQNGIKIQDMLLDGLSHMEAKLQDFHETVEQVQKDFVSISSVISLIIDISDQTNLLALNAAIEAARAGEHGRGFAVVADEVRKLAERTQKATKEIEMNMAIVQQNFYKMQTSTDDVVEQMRSLATQNKTMSDTHELSNTINYNSQKALSTIFISLIKLDHLLFKVKGYKVIFDENLGEKFADHHSCRLGKWYETGRGKELFSKYQNYAKLEPVHKDVHENIANAHKIMVEHGKTNGCLDKIYKQLNAAESASESVIDILNTLLNERIKELKVKFNKI</sequence>
<keyword evidence="1 3" id="KW-0807">Transducer</keyword>
<dbReference type="Gene3D" id="1.20.120.30">
    <property type="entry name" value="Aspartate receptor, ligand-binding domain"/>
    <property type="match status" value="1"/>
</dbReference>
<comment type="similarity">
    <text evidence="2">Belongs to the methyl-accepting chemotaxis (MCP) protein family.</text>
</comment>
<dbReference type="PANTHER" id="PTHR32089">
    <property type="entry name" value="METHYL-ACCEPTING CHEMOTAXIS PROTEIN MCPB"/>
    <property type="match status" value="1"/>
</dbReference>
<name>A0ABZ2E9B4_9BACT</name>
<dbReference type="Pfam" id="PF00015">
    <property type="entry name" value="MCPsignal"/>
    <property type="match status" value="1"/>
</dbReference>
<dbReference type="InterPro" id="IPR025991">
    <property type="entry name" value="Chemoreceptor_zinc-bind_dom"/>
</dbReference>
<evidence type="ECO:0000313" key="5">
    <source>
        <dbReference type="EMBL" id="WWC42340.1"/>
    </source>
</evidence>
<dbReference type="PROSITE" id="PS50111">
    <property type="entry name" value="CHEMOTAXIS_TRANSDUC_2"/>
    <property type="match status" value="1"/>
</dbReference>
<accession>A0ABZ2E9B4</accession>
<dbReference type="Proteomes" id="UP001318120">
    <property type="component" value="Chromosome"/>
</dbReference>
<evidence type="ECO:0000259" key="4">
    <source>
        <dbReference type="PROSITE" id="PS50111"/>
    </source>
</evidence>
<dbReference type="Pfam" id="PF13682">
    <property type="entry name" value="CZB"/>
    <property type="match status" value="1"/>
</dbReference>
<evidence type="ECO:0000256" key="1">
    <source>
        <dbReference type="ARBA" id="ARBA00023224"/>
    </source>
</evidence>
<feature type="domain" description="Methyl-accepting transducer" evidence="4">
    <location>
        <begin position="1"/>
        <end position="138"/>
    </location>
</feature>
<reference evidence="5 6" key="1">
    <citation type="journal article" date="2017" name="Genome Biol. Evol.">
        <title>Comparative Genomic Analysis Identifies a Campylobacter Clade Deficient in Selenium Metabolism.</title>
        <authorList>
            <person name="Miller W.G."/>
            <person name="Yee E."/>
            <person name="Lopes B.S."/>
            <person name="Chapman M.H."/>
            <person name="Huynh S."/>
            <person name="Bono J.L."/>
            <person name="Parker C.T."/>
            <person name="Strachan N.J.C."/>
            <person name="Forbes K.J."/>
        </authorList>
    </citation>
    <scope>NUCLEOTIDE SEQUENCE [LARGE SCALE GENOMIC DNA]</scope>
    <source>
        <strain evidence="5 6">RM9261</strain>
    </source>
</reference>
<evidence type="ECO:0000256" key="3">
    <source>
        <dbReference type="PROSITE-ProRule" id="PRU00284"/>
    </source>
</evidence>
<dbReference type="InterPro" id="IPR004090">
    <property type="entry name" value="Chemotax_Me-accpt_rcpt"/>
</dbReference>
<proteinExistence type="inferred from homology"/>
<dbReference type="PANTHER" id="PTHR32089:SF112">
    <property type="entry name" value="LYSOZYME-LIKE PROTEIN-RELATED"/>
    <property type="match status" value="1"/>
</dbReference>
<dbReference type="Gene3D" id="1.10.287.950">
    <property type="entry name" value="Methyl-accepting chemotaxis protein"/>
    <property type="match status" value="1"/>
</dbReference>
<dbReference type="PRINTS" id="PR00260">
    <property type="entry name" value="CHEMTRNSDUCR"/>
</dbReference>